<organism evidence="9 10">
    <name type="scientific">Notechis scutatus</name>
    <name type="common">mainland tiger snake</name>
    <dbReference type="NCBI Taxonomy" id="8663"/>
    <lineage>
        <taxon>Eukaryota</taxon>
        <taxon>Metazoa</taxon>
        <taxon>Chordata</taxon>
        <taxon>Craniata</taxon>
        <taxon>Vertebrata</taxon>
        <taxon>Euteleostomi</taxon>
        <taxon>Lepidosauria</taxon>
        <taxon>Squamata</taxon>
        <taxon>Bifurcata</taxon>
        <taxon>Unidentata</taxon>
        <taxon>Episquamata</taxon>
        <taxon>Toxicofera</taxon>
        <taxon>Serpentes</taxon>
        <taxon>Colubroidea</taxon>
        <taxon>Elapidae</taxon>
        <taxon>Hydrophiinae</taxon>
        <taxon>Notechis</taxon>
    </lineage>
</organism>
<dbReference type="CDD" id="cd18509">
    <property type="entry name" value="BACK_KLHL1"/>
    <property type="match status" value="1"/>
</dbReference>
<dbReference type="RefSeq" id="XP_026529277.1">
    <property type="nucleotide sequence ID" value="XM_026673492.1"/>
</dbReference>
<dbReference type="Proteomes" id="UP000504612">
    <property type="component" value="Unplaced"/>
</dbReference>
<dbReference type="FunFam" id="1.25.40.420:FF:000001">
    <property type="entry name" value="Kelch-like family member 12"/>
    <property type="match status" value="1"/>
</dbReference>
<keyword evidence="6" id="KW-0206">Cytoskeleton</keyword>
<evidence type="ECO:0000256" key="6">
    <source>
        <dbReference type="ARBA" id="ARBA00023212"/>
    </source>
</evidence>
<dbReference type="PANTHER" id="PTHR24412:SF75">
    <property type="entry name" value="KELCH-LIKE PROTEIN 1"/>
    <property type="match status" value="1"/>
</dbReference>
<dbReference type="InterPro" id="IPR011333">
    <property type="entry name" value="SKP1/BTB/POZ_sf"/>
</dbReference>
<dbReference type="InterPro" id="IPR000210">
    <property type="entry name" value="BTB/POZ_dom"/>
</dbReference>
<dbReference type="Gene3D" id="1.25.40.420">
    <property type="match status" value="1"/>
</dbReference>
<feature type="compositionally biased region" description="Gly residues" evidence="7">
    <location>
        <begin position="130"/>
        <end position="140"/>
    </location>
</feature>
<feature type="compositionally biased region" description="Low complexity" evidence="7">
    <location>
        <begin position="68"/>
        <end position="91"/>
    </location>
</feature>
<evidence type="ECO:0000256" key="1">
    <source>
        <dbReference type="ARBA" id="ARBA00004245"/>
    </source>
</evidence>
<dbReference type="InterPro" id="IPR006652">
    <property type="entry name" value="Kelch_1"/>
</dbReference>
<dbReference type="SMART" id="SM00875">
    <property type="entry name" value="BACK"/>
    <property type="match status" value="1"/>
</dbReference>
<dbReference type="KEGG" id="nss:113415896"/>
<dbReference type="GO" id="GO:0003779">
    <property type="term" value="F:actin binding"/>
    <property type="evidence" value="ECO:0007669"/>
    <property type="project" value="UniProtKB-KW"/>
</dbReference>
<feature type="domain" description="BTB" evidence="8">
    <location>
        <begin position="227"/>
        <end position="294"/>
    </location>
</feature>
<evidence type="ECO:0000313" key="9">
    <source>
        <dbReference type="Proteomes" id="UP000504612"/>
    </source>
</evidence>
<dbReference type="InterPro" id="IPR011705">
    <property type="entry name" value="BACK"/>
</dbReference>
<dbReference type="SUPFAM" id="SSF54695">
    <property type="entry name" value="POZ domain"/>
    <property type="match status" value="1"/>
</dbReference>
<dbReference type="SUPFAM" id="SSF117281">
    <property type="entry name" value="Kelch motif"/>
    <property type="match status" value="1"/>
</dbReference>
<name>A0A6J1UEH5_9SAUR</name>
<evidence type="ECO:0000256" key="2">
    <source>
        <dbReference type="ARBA" id="ARBA00022441"/>
    </source>
</evidence>
<keyword evidence="5" id="KW-0009">Actin-binding</keyword>
<evidence type="ECO:0000313" key="10">
    <source>
        <dbReference type="RefSeq" id="XP_026529277.1"/>
    </source>
</evidence>
<dbReference type="FunFam" id="3.30.710.10:FF:000027">
    <property type="entry name" value="Kelch-like protein 4 isoform 1"/>
    <property type="match status" value="1"/>
</dbReference>
<dbReference type="Pfam" id="PF07707">
    <property type="entry name" value="BACK"/>
    <property type="match status" value="1"/>
</dbReference>
<sequence>MSNSSRKDFDVKHILRLRWKLFSHPAAPAGGCLQPDGSFEHWGPSQSRLLKSQERSGGGGGGGFWKKASSASPSQSSAAACPPPCAVSSSPLNGTSLPATRLHGLAEPQGPPTAPRTIFYVESLDERPGGGRGGGGGSSGGDFAEFPRPEEKALVLREIKGEPLPFADGGGRATGEGAAHRLSATNHPLTPQCDMDLSTSEEFYQAVHHAEQTFRKMESYLKQQQLCDVILIAGNRKIPAHRLVLSSVSDYFAAMFTNDVCEAKQEEIKMEGIDPGALWDLVQFAYTGCLELKEDTIENLLAAACLLQLPQVVEVCCHFLMKLLHPSNCLGIRAFADAQGCTELMKVAHSYTMENIMEVIRNQEFLLLPADELHKLLASDDVNVPDEETIFHALMKWVKYDLQRRCNDLSMLLAYIRLPLLPPQILADLENHALFKDDLECQKLILEAMKYHLLPERRTLMQSPRTKPRKSTVGTLYAVGGMDNNKGATTIEKYDLRTNIWIQAGVMNGRRLQFGVAVIDDKLFVIGGRDGLKTLNTVECYNPKTKAWTVLPPMSTHRHGLVVLVRVIPWLYSVGGRDGSSCLSSMEYYDPHTNKWNMCAPMCKRRGGVGVATCDGFLYAVGGHDAPASNHCSRLLDYVERYDPKTDTWTMVAPLSMPRDAVGVCVLGDKLYAVGGYDGQTYLNTMESYDPQTNEWTQMASLNIGRAGACVVVIKQP</sequence>
<proteinExistence type="predicted"/>
<dbReference type="Gene3D" id="3.30.710.10">
    <property type="entry name" value="Potassium Channel Kv1.1, Chain A"/>
    <property type="match status" value="1"/>
</dbReference>
<dbReference type="PROSITE" id="PS50097">
    <property type="entry name" value="BTB"/>
    <property type="match status" value="1"/>
</dbReference>
<evidence type="ECO:0000256" key="4">
    <source>
        <dbReference type="ARBA" id="ARBA00022737"/>
    </source>
</evidence>
<comment type="subcellular location">
    <subcellularLocation>
        <location evidence="1">Cytoplasm</location>
        <location evidence="1">Cytoskeleton</location>
    </subcellularLocation>
</comment>
<dbReference type="CDD" id="cd18335">
    <property type="entry name" value="BTB_POZ_KLHL1"/>
    <property type="match status" value="1"/>
</dbReference>
<dbReference type="InterPro" id="IPR015915">
    <property type="entry name" value="Kelch-typ_b-propeller"/>
</dbReference>
<evidence type="ECO:0000259" key="8">
    <source>
        <dbReference type="PROSITE" id="PS50097"/>
    </source>
</evidence>
<keyword evidence="9" id="KW-1185">Reference proteome</keyword>
<dbReference type="GO" id="GO:0005856">
    <property type="term" value="C:cytoskeleton"/>
    <property type="evidence" value="ECO:0007669"/>
    <property type="project" value="UniProtKB-SubCell"/>
</dbReference>
<protein>
    <submittedName>
        <fullName evidence="10">Kelch-like protein 1</fullName>
    </submittedName>
</protein>
<keyword evidence="2" id="KW-0880">Kelch repeat</keyword>
<dbReference type="GeneID" id="113415896"/>
<dbReference type="Pfam" id="PF00651">
    <property type="entry name" value="BTB"/>
    <property type="match status" value="1"/>
</dbReference>
<feature type="region of interest" description="Disordered" evidence="7">
    <location>
        <begin position="34"/>
        <end position="92"/>
    </location>
</feature>
<gene>
    <name evidence="10" type="primary">KLHL1</name>
</gene>
<reference evidence="10" key="1">
    <citation type="submission" date="2025-08" db="UniProtKB">
        <authorList>
            <consortium name="RefSeq"/>
        </authorList>
    </citation>
    <scope>IDENTIFICATION</scope>
</reference>
<dbReference type="FunFam" id="2.120.10.80:FF:000063">
    <property type="entry name" value="Kelch-like protein 4 isoform 1"/>
    <property type="match status" value="1"/>
</dbReference>
<evidence type="ECO:0000256" key="5">
    <source>
        <dbReference type="ARBA" id="ARBA00023203"/>
    </source>
</evidence>
<dbReference type="SMART" id="SM00612">
    <property type="entry name" value="Kelch"/>
    <property type="match status" value="5"/>
</dbReference>
<dbReference type="Gene3D" id="2.120.10.80">
    <property type="entry name" value="Kelch-type beta propeller"/>
    <property type="match status" value="2"/>
</dbReference>
<evidence type="ECO:0000256" key="7">
    <source>
        <dbReference type="SAM" id="MobiDB-lite"/>
    </source>
</evidence>
<dbReference type="AlphaFoldDB" id="A0A6J1UEH5"/>
<evidence type="ECO:0000256" key="3">
    <source>
        <dbReference type="ARBA" id="ARBA00022490"/>
    </source>
</evidence>
<accession>A0A6J1UEH5</accession>
<dbReference type="PANTHER" id="PTHR24412">
    <property type="entry name" value="KELCH PROTEIN"/>
    <property type="match status" value="1"/>
</dbReference>
<dbReference type="CTD" id="57626"/>
<keyword evidence="3" id="KW-0963">Cytoplasm</keyword>
<dbReference type="SMART" id="SM00225">
    <property type="entry name" value="BTB"/>
    <property type="match status" value="1"/>
</dbReference>
<feature type="region of interest" description="Disordered" evidence="7">
    <location>
        <begin position="124"/>
        <end position="146"/>
    </location>
</feature>
<keyword evidence="4" id="KW-0677">Repeat</keyword>
<dbReference type="Pfam" id="PF01344">
    <property type="entry name" value="Kelch_1"/>
    <property type="match status" value="5"/>
</dbReference>